<dbReference type="Pfam" id="PF00127">
    <property type="entry name" value="Copper-bind"/>
    <property type="match status" value="1"/>
</dbReference>
<keyword evidence="8 11" id="KW-0186">Copper</keyword>
<dbReference type="InterPro" id="IPR002387">
    <property type="entry name" value="Plastocyanin"/>
</dbReference>
<evidence type="ECO:0000256" key="4">
    <source>
        <dbReference type="ARBA" id="ARBA00020130"/>
    </source>
</evidence>
<dbReference type="PANTHER" id="PTHR34192:SF10">
    <property type="entry name" value="PLASTOCYANIN MAJOR ISOFORM, CHLOROPLASTIC-RELATED"/>
    <property type="match status" value="1"/>
</dbReference>
<evidence type="ECO:0000256" key="2">
    <source>
        <dbReference type="ARBA" id="ARBA00004526"/>
    </source>
</evidence>
<dbReference type="HAMAP" id="MF_00566">
    <property type="entry name" value="Cytb6_f_plastocyanin"/>
    <property type="match status" value="1"/>
</dbReference>
<evidence type="ECO:0000256" key="9">
    <source>
        <dbReference type="ARBA" id="ARBA00023078"/>
    </source>
</evidence>
<dbReference type="PANTHER" id="PTHR34192">
    <property type="entry name" value="PLASTOCYANIN MAJOR ISOFORM, CHLOROPLASTIC-RELATED"/>
    <property type="match status" value="1"/>
</dbReference>
<dbReference type="CDD" id="cd04219">
    <property type="entry name" value="Plastocyanin"/>
    <property type="match status" value="1"/>
</dbReference>
<dbReference type="PRINTS" id="PR00157">
    <property type="entry name" value="PLASTOCYANIN"/>
</dbReference>
<evidence type="ECO:0000256" key="7">
    <source>
        <dbReference type="ARBA" id="ARBA00022982"/>
    </source>
</evidence>
<dbReference type="EMBL" id="CZDF01000132">
    <property type="protein sequence ID" value="CUR31327.1"/>
    <property type="molecule type" value="Genomic_DNA"/>
</dbReference>
<accession>A0A1J1LFG3</accession>
<evidence type="ECO:0000256" key="6">
    <source>
        <dbReference type="ARBA" id="ARBA00022723"/>
    </source>
</evidence>
<feature type="binding site" evidence="11 12">
    <location>
        <position position="121"/>
    </location>
    <ligand>
        <name>Cu cation</name>
        <dbReference type="ChEBI" id="CHEBI:23378"/>
    </ligand>
</feature>
<dbReference type="InterPro" id="IPR008972">
    <property type="entry name" value="Cupredoxin"/>
</dbReference>
<dbReference type="InterPro" id="IPR023511">
    <property type="entry name" value="Plastocyanin_cyanobac"/>
</dbReference>
<keyword evidence="11" id="KW-0732">Signal</keyword>
<dbReference type="GO" id="GO:0031676">
    <property type="term" value="C:plasma membrane-derived thylakoid membrane"/>
    <property type="evidence" value="ECO:0007669"/>
    <property type="project" value="UniProtKB-SubCell"/>
</dbReference>
<dbReference type="PRINTS" id="PR00156">
    <property type="entry name" value="COPPERBLUE"/>
</dbReference>
<keyword evidence="15" id="KW-1185">Reference proteome</keyword>
<keyword evidence="7 11" id="KW-0249">Electron transport</keyword>
<comment type="function">
    <text evidence="1 11">Participates in electron transfer between P700 and the cytochrome b6-f complex in photosystem I.</text>
</comment>
<evidence type="ECO:0000256" key="10">
    <source>
        <dbReference type="ARBA" id="ARBA00023136"/>
    </source>
</evidence>
<protein>
    <recommendedName>
        <fullName evidence="4 11">Plastocyanin</fullName>
    </recommendedName>
</protein>
<gene>
    <name evidence="11 14" type="primary">petE</name>
    <name evidence="14" type="ORF">PL9214290918</name>
</gene>
<dbReference type="InterPro" id="IPR000923">
    <property type="entry name" value="BlueCu_1"/>
</dbReference>
<sequence precursor="true">MNRIVSVSKRVALVLSVAFLMISTFVFGASSASAETYSVKMGADSGMLQFVPSKLTVKPGDTIKFVNNKLPPHNMVFDKAKSPDAAVAEKLSHKKSLFSPGESFEISFTDDMPAGVYSYYCEPHRGAGMTGQIVLTK</sequence>
<evidence type="ECO:0000313" key="14">
    <source>
        <dbReference type="EMBL" id="CUR31327.1"/>
    </source>
</evidence>
<evidence type="ECO:0000256" key="3">
    <source>
        <dbReference type="ARBA" id="ARBA00005338"/>
    </source>
</evidence>
<comment type="cofactor">
    <cofactor evidence="12">
        <name>Cu(2+)</name>
        <dbReference type="ChEBI" id="CHEBI:29036"/>
    </cofactor>
    <text evidence="12">The crystal structure with reduced Cu(1+) has also been determined.</text>
</comment>
<dbReference type="GO" id="GO:0005507">
    <property type="term" value="F:copper ion binding"/>
    <property type="evidence" value="ECO:0007669"/>
    <property type="project" value="UniProtKB-UniRule"/>
</dbReference>
<comment type="subcellular location">
    <subcellularLocation>
        <location evidence="2 11">Cellular thylakoid membrane</location>
        <topology evidence="2 11">Peripheral membrane protein</topology>
        <orientation evidence="2 11">Lumenal side</orientation>
    </subcellularLocation>
</comment>
<evidence type="ECO:0000313" key="15">
    <source>
        <dbReference type="Proteomes" id="UP000184315"/>
    </source>
</evidence>
<comment type="similarity">
    <text evidence="3 11">Belongs to the plastocyanin family.</text>
</comment>
<evidence type="ECO:0000256" key="12">
    <source>
        <dbReference type="PIRSR" id="PIRSR602387-1"/>
    </source>
</evidence>
<feature type="binding site" evidence="11 12">
    <location>
        <position position="129"/>
    </location>
    <ligand>
        <name>Cu cation</name>
        <dbReference type="ChEBI" id="CHEBI:23378"/>
    </ligand>
</feature>
<keyword evidence="10 11" id="KW-0472">Membrane</keyword>
<feature type="binding site" evidence="11 12">
    <location>
        <position position="73"/>
    </location>
    <ligand>
        <name>Cu cation</name>
        <dbReference type="ChEBI" id="CHEBI:23378"/>
    </ligand>
</feature>
<dbReference type="STRING" id="671072.PL9214290918"/>
<dbReference type="InterPro" id="IPR028871">
    <property type="entry name" value="BlueCu_1_BS"/>
</dbReference>
<feature type="binding site" evidence="11 12">
    <location>
        <position position="124"/>
    </location>
    <ligand>
        <name>Cu cation</name>
        <dbReference type="ChEBI" id="CHEBI:23378"/>
    </ligand>
</feature>
<dbReference type="AlphaFoldDB" id="A0A1J1LFG3"/>
<evidence type="ECO:0000256" key="11">
    <source>
        <dbReference type="HAMAP-Rule" id="MF_00566"/>
    </source>
</evidence>
<evidence type="ECO:0000256" key="8">
    <source>
        <dbReference type="ARBA" id="ARBA00023008"/>
    </source>
</evidence>
<proteinExistence type="inferred from homology"/>
<dbReference type="SUPFAM" id="SSF49503">
    <property type="entry name" value="Cupredoxins"/>
    <property type="match status" value="1"/>
</dbReference>
<dbReference type="OrthoDB" id="680163at2"/>
<name>A0A1J1LFG3_9CYAN</name>
<keyword evidence="5 11" id="KW-0813">Transport</keyword>
<dbReference type="NCBIfam" id="TIGR02656">
    <property type="entry name" value="cyanin_plasto"/>
    <property type="match status" value="1"/>
</dbReference>
<dbReference type="InterPro" id="IPR001235">
    <property type="entry name" value="Copper_blue_Plastocyanin"/>
</dbReference>
<dbReference type="PROSITE" id="PS00196">
    <property type="entry name" value="COPPER_BLUE"/>
    <property type="match status" value="1"/>
</dbReference>
<feature type="signal peptide" evidence="11">
    <location>
        <begin position="1"/>
        <end position="28"/>
    </location>
</feature>
<keyword evidence="6 11" id="KW-0479">Metal-binding</keyword>
<feature type="domain" description="Blue (type 1) copper" evidence="13">
    <location>
        <begin position="38"/>
        <end position="135"/>
    </location>
</feature>
<organism evidence="14 15">
    <name type="scientific">Planktothrix tepida PCC 9214</name>
    <dbReference type="NCBI Taxonomy" id="671072"/>
    <lineage>
        <taxon>Bacteria</taxon>
        <taxon>Bacillati</taxon>
        <taxon>Cyanobacteriota</taxon>
        <taxon>Cyanophyceae</taxon>
        <taxon>Oscillatoriophycideae</taxon>
        <taxon>Oscillatoriales</taxon>
        <taxon>Microcoleaceae</taxon>
        <taxon>Planktothrix</taxon>
    </lineage>
</organism>
<feature type="chain" id="PRO_5013413574" description="Plastocyanin" evidence="11">
    <location>
        <begin position="29"/>
        <end position="137"/>
    </location>
</feature>
<evidence type="ECO:0000259" key="13">
    <source>
        <dbReference type="Pfam" id="PF00127"/>
    </source>
</evidence>
<dbReference type="Gene3D" id="2.60.40.420">
    <property type="entry name" value="Cupredoxins - blue copper proteins"/>
    <property type="match status" value="1"/>
</dbReference>
<dbReference type="Proteomes" id="UP000184315">
    <property type="component" value="Unassembled WGS sequence"/>
</dbReference>
<evidence type="ECO:0000256" key="1">
    <source>
        <dbReference type="ARBA" id="ARBA00002820"/>
    </source>
</evidence>
<dbReference type="RefSeq" id="WP_072718197.1">
    <property type="nucleotide sequence ID" value="NZ_LN889782.1"/>
</dbReference>
<keyword evidence="9 11" id="KW-0793">Thylakoid</keyword>
<dbReference type="GO" id="GO:0009055">
    <property type="term" value="F:electron transfer activity"/>
    <property type="evidence" value="ECO:0007669"/>
    <property type="project" value="UniProtKB-UniRule"/>
</dbReference>
<reference evidence="15" key="1">
    <citation type="submission" date="2015-10" db="EMBL/GenBank/DDBJ databases">
        <authorList>
            <person name="Regsiter A."/>
            <person name="william w."/>
        </authorList>
    </citation>
    <scope>NUCLEOTIDE SEQUENCE [LARGE SCALE GENOMIC DNA]</scope>
</reference>
<evidence type="ECO:0000256" key="5">
    <source>
        <dbReference type="ARBA" id="ARBA00022448"/>
    </source>
</evidence>